<name>A0A8R7QT53_TRIUA</name>
<dbReference type="EnsemblPlants" id="TuG1812G0600002219.01.T04">
    <property type="protein sequence ID" value="TuG1812G0600002219.01.T04"/>
    <property type="gene ID" value="TuG1812G0600002219.01"/>
</dbReference>
<dbReference type="AlphaFoldDB" id="A0A8R7QT53"/>
<keyword evidence="2" id="KW-1185">Reference proteome</keyword>
<proteinExistence type="predicted"/>
<evidence type="ECO:0000313" key="1">
    <source>
        <dbReference type="EnsemblPlants" id="TuG1812G0600002219.01.T04"/>
    </source>
</evidence>
<accession>A0A8R7QT53</accession>
<organism evidence="1 2">
    <name type="scientific">Triticum urartu</name>
    <name type="common">Red wild einkorn</name>
    <name type="synonym">Crithodium urartu</name>
    <dbReference type="NCBI Taxonomy" id="4572"/>
    <lineage>
        <taxon>Eukaryota</taxon>
        <taxon>Viridiplantae</taxon>
        <taxon>Streptophyta</taxon>
        <taxon>Embryophyta</taxon>
        <taxon>Tracheophyta</taxon>
        <taxon>Spermatophyta</taxon>
        <taxon>Magnoliopsida</taxon>
        <taxon>Liliopsida</taxon>
        <taxon>Poales</taxon>
        <taxon>Poaceae</taxon>
        <taxon>BOP clade</taxon>
        <taxon>Pooideae</taxon>
        <taxon>Triticodae</taxon>
        <taxon>Triticeae</taxon>
        <taxon>Triticinae</taxon>
        <taxon>Triticum</taxon>
    </lineage>
</organism>
<dbReference type="Gramene" id="TuG1812G0600002219.01.T04">
    <property type="protein sequence ID" value="TuG1812G0600002219.01.T04"/>
    <property type="gene ID" value="TuG1812G0600002219.01"/>
</dbReference>
<dbReference type="Proteomes" id="UP000015106">
    <property type="component" value="Chromosome 6"/>
</dbReference>
<protein>
    <submittedName>
        <fullName evidence="1">Uncharacterized protein</fullName>
    </submittedName>
</protein>
<reference evidence="1" key="3">
    <citation type="submission" date="2022-06" db="UniProtKB">
        <authorList>
            <consortium name="EnsemblPlants"/>
        </authorList>
    </citation>
    <scope>IDENTIFICATION</scope>
</reference>
<sequence length="147" mass="16130">MSDRRRDRPLAQFPTVVPCASSRVSPPRLCSTVVARLQRHLLQPRSQPLARHGQRPWTSSTRPWCLRAGCPSPPAGQGRCGSPWALLCDASALPLRSTMTAWRPSCLMCPSGPYFPASSLPSPLTLKLKHQLDGKHHAAAQSKPEIH</sequence>
<evidence type="ECO:0000313" key="2">
    <source>
        <dbReference type="Proteomes" id="UP000015106"/>
    </source>
</evidence>
<reference evidence="2" key="1">
    <citation type="journal article" date="2013" name="Nature">
        <title>Draft genome of the wheat A-genome progenitor Triticum urartu.</title>
        <authorList>
            <person name="Ling H.Q."/>
            <person name="Zhao S."/>
            <person name="Liu D."/>
            <person name="Wang J."/>
            <person name="Sun H."/>
            <person name="Zhang C."/>
            <person name="Fan H."/>
            <person name="Li D."/>
            <person name="Dong L."/>
            <person name="Tao Y."/>
            <person name="Gao C."/>
            <person name="Wu H."/>
            <person name="Li Y."/>
            <person name="Cui Y."/>
            <person name="Guo X."/>
            <person name="Zheng S."/>
            <person name="Wang B."/>
            <person name="Yu K."/>
            <person name="Liang Q."/>
            <person name="Yang W."/>
            <person name="Lou X."/>
            <person name="Chen J."/>
            <person name="Feng M."/>
            <person name="Jian J."/>
            <person name="Zhang X."/>
            <person name="Luo G."/>
            <person name="Jiang Y."/>
            <person name="Liu J."/>
            <person name="Wang Z."/>
            <person name="Sha Y."/>
            <person name="Zhang B."/>
            <person name="Wu H."/>
            <person name="Tang D."/>
            <person name="Shen Q."/>
            <person name="Xue P."/>
            <person name="Zou S."/>
            <person name="Wang X."/>
            <person name="Liu X."/>
            <person name="Wang F."/>
            <person name="Yang Y."/>
            <person name="An X."/>
            <person name="Dong Z."/>
            <person name="Zhang K."/>
            <person name="Zhang X."/>
            <person name="Luo M.C."/>
            <person name="Dvorak J."/>
            <person name="Tong Y."/>
            <person name="Wang J."/>
            <person name="Yang H."/>
            <person name="Li Z."/>
            <person name="Wang D."/>
            <person name="Zhang A."/>
            <person name="Wang J."/>
        </authorList>
    </citation>
    <scope>NUCLEOTIDE SEQUENCE</scope>
    <source>
        <strain evidence="2">cv. G1812</strain>
    </source>
</reference>
<reference evidence="1" key="2">
    <citation type="submission" date="2018-03" db="EMBL/GenBank/DDBJ databases">
        <title>The Triticum urartu genome reveals the dynamic nature of wheat genome evolution.</title>
        <authorList>
            <person name="Ling H."/>
            <person name="Ma B."/>
            <person name="Shi X."/>
            <person name="Liu H."/>
            <person name="Dong L."/>
            <person name="Sun H."/>
            <person name="Cao Y."/>
            <person name="Gao Q."/>
            <person name="Zheng S."/>
            <person name="Li Y."/>
            <person name="Yu Y."/>
            <person name="Du H."/>
            <person name="Qi M."/>
            <person name="Li Y."/>
            <person name="Yu H."/>
            <person name="Cui Y."/>
            <person name="Wang N."/>
            <person name="Chen C."/>
            <person name="Wu H."/>
            <person name="Zhao Y."/>
            <person name="Zhang J."/>
            <person name="Li Y."/>
            <person name="Zhou W."/>
            <person name="Zhang B."/>
            <person name="Hu W."/>
            <person name="Eijk M."/>
            <person name="Tang J."/>
            <person name="Witsenboer H."/>
            <person name="Zhao S."/>
            <person name="Li Z."/>
            <person name="Zhang A."/>
            <person name="Wang D."/>
            <person name="Liang C."/>
        </authorList>
    </citation>
    <scope>NUCLEOTIDE SEQUENCE [LARGE SCALE GENOMIC DNA]</scope>
    <source>
        <strain evidence="1">cv. G1812</strain>
    </source>
</reference>